<dbReference type="Pfam" id="PF00078">
    <property type="entry name" value="RVT_1"/>
    <property type="match status" value="1"/>
</dbReference>
<feature type="compositionally biased region" description="Polar residues" evidence="2">
    <location>
        <begin position="386"/>
        <end position="397"/>
    </location>
</feature>
<dbReference type="InterPro" id="IPR036691">
    <property type="entry name" value="Endo/exonu/phosph_ase_sf"/>
</dbReference>
<keyword evidence="3" id="KW-0472">Membrane</keyword>
<evidence type="ECO:0000256" key="1">
    <source>
        <dbReference type="SAM" id="Coils"/>
    </source>
</evidence>
<feature type="compositionally biased region" description="Basic residues" evidence="2">
    <location>
        <begin position="1102"/>
        <end position="1112"/>
    </location>
</feature>
<dbReference type="Proteomes" id="UP000604046">
    <property type="component" value="Unassembled WGS sequence"/>
</dbReference>
<feature type="compositionally biased region" description="Basic residues" evidence="2">
    <location>
        <begin position="2481"/>
        <end position="2493"/>
    </location>
</feature>
<evidence type="ECO:0000313" key="5">
    <source>
        <dbReference type="EMBL" id="CAE7244876.1"/>
    </source>
</evidence>
<sequence>MSRPLGAPGEFICMMDAHWDVPAPPAEGPAFFGLEERQRLQNSLHPFLREEIWDTNPSANVYQEIQKVFKLLARQRTRNDWVQAARCHLLNEASYSVGIGHLEAGFRAPVEDKSSDEVALLDLLQAHMGDLPADVQTALHNRNKVPDVPPEEAAKTATNELKGASTKLRSLGHRKIRLQAKIDESKAALKALYVEMQNLMQELKAAEENMETLAKTFRDKVLQAPVQEDDEDFDVSEVLGSIGLSLDEGQLKQVRDAQAQHKLQRRQKAAEQLLAHAGFPPGLGGSPPGIGGQAIAAQLEAIGVNLTPDQKNMVITGQWPGASQTIDLKVAIEQGCPDMEIEDLEQRREELEVQLEHKRRKLATQSASQPTSVKEGGMEKGERSTPESQAVLTTPSKPGTEEEMVELVDRMPVRQGSLEEWAAHHALHQLATHSVMIAVEKDRNFRFLRSFGVEGKGYVAVVGRTGKRDIVFISVYLETSVGLTGGHNPTILGDLLAFIKGLTIEWFVAGDFNIPPQDMLETSIESLLRGKVLATNEPTIMGGNEIDFAIASHTVSNGLDIKADWDVPFRPFRRPVDDEQAPFQGHFTMVYPSLLLEPRADDAITAGFAGFTQRVEASLYPSDIRGLRMGLSPKLQQVVQSHLSQLLYKWEMGGAMKCSEHYLMKPFLNWPAWSGNGKLRIFCKARWHLITEWETGSRYIEAQGSLSRPIRAARGLIAGCPLAPALSRVVLHDPISRMYSAPSVHHIDLWVDDCSADVVDSHAPTVAAQAIKCYRELKADLESLLAAALGRPTLASTDSALEFHSNKVVDPTYTIMSQHFKAVRRLLLSWPDRDVGRLHQSWDKLGQWLSEAEHPWKRAAGPLGAAWCYLQELGWEAVSLSKWRVEGTILDIRQGPDFHALLFQLKQLIDKRRHCRIAQLDGGKGLETGAVKASPCATSQPPGSMFSGNANGGKVSSRLDGGKITRSINPPSVFGILDSCPTFPGSCLPEIPYWKSGESSAIPTKSLKAPSQPLTPVVAPPLTIGEAKAIQQAALLLPEGTDEWRRSINADVDALVSRHAKALYSTERAERLQKNDKLATDEEPANPPSSSSSSSQSAFSKNRWKKRRRTPRGKQASIGQDPTALNPAEGTPRGDVTTARPEGTGSLNKKQILTGLVQGTLDTKGHTFAVTRDTVNNLQIKCENCGLWIQQVDTKDTFNRKIHNHCKGHPDSVGEVYTARVPPMPRRWRLSAWRGQGGKGAASPDDSLESELDSSVASCLTGIGSVSAFPPSAGGVGPGSGWCLGGSGEALRSSVECEDCEGDSAAGASASFQRLPGLCATQTRMVGTGQLTIRGFKTLEIEVLEVERLTLLPDQPTDLQVLHMFMVLTVASWARGIVLTDHASPRRLAIAFRNGFCLSLHSPTLGSMGLHGALCGRRAVAILTGLEASHLLGGSQVAMTRQWQWQPQATPKRKILYCDCGNWIQKDRVQPTSKCWYCKTPWMPAPSPRPPRQVVWEWDEPWPPLGAYAKKKSPKPPKPSMRDAVWSAWKDLPDEAQAVLTKAGVKPPPDKEEPESQDALLDLLKVHQDSLPAEVKAYVESVDKAAMPSDDEAARSTTWLPKAKVLLADLVQTQKRVDELSKNFRDAMLAPPTEPAVPELDLTEVLKDLGVALTEDQSTRLVERVQQHDIKRRRVREPSDVSMEDKAPERAQAPCLYTFRMLQRFGGLLTHPILNEAYALDLAEEIHGVYPESSAEWQLASTGVAIAAGDDPCLDPKLAEWVSQDLSHLHVKSSFPVGPIKILSANVTSWRQEIQDWATHLEPHAFCVQETHLLGDKLHLAKVNAEKAGWQATGFAGSPGEGTGILGGHGVLTPATIQRRTGPHHLQDGLGFTGVILHLQGIHIAVFSVYLQSGGCINTAPNIGIVAALLATLATCTTPWIVTLLEEVPFKPHAALVFTIEVAHGRLPLPQLQSFPTVVQDDVAPYSKRDDLKGKGCIGHCLLDDANATREFATITASVESALFPHTKVTGRGWSVELCHKPLVPNVEKRPWLGVVQARWSKLETLVAQRDQSGSVVPRGRLETLLQNNSEADEPTVALNEVGNLVYTLLQEGGADQQWEEVSELIKRHLQEASQEHQEKRTMQYESWLEQALKGGMRPVFRAIRKHEAVVERPFEDLPPYDRLLARRQYWAKLWQGSSHHHAQRWPELEARASQAAQETTPLTQHDILAACRRIPDKAGGPDGWCTNMLKCLPEEAAGDLAALFREVELTGAMPLQWTISSIILLAKNSEVERIWWDSAKAGVSCIDIAVKRVLLAEVSKHHHEHRITLYIDLATFYETISHDKLVHSALSLGFPPQLLRLALGAYTGGRLLISGGVVAPPVYAQRGVLAGCPLAPALSKAALFPVCDRLTQEVQITDMDIYIDDISIDVQSESHTSAVKALRSLRQHLGDEELVLSSTKSCFVCSSPESEKALRARLTEADPPILQVTKDLGLDSAQARRRRLPTMKKRISKPPDVTEPSVN</sequence>
<keyword evidence="6" id="KW-1185">Reference proteome</keyword>
<dbReference type="InterPro" id="IPR000477">
    <property type="entry name" value="RT_dom"/>
</dbReference>
<proteinExistence type="predicted"/>
<dbReference type="EMBL" id="CAJNDS010001035">
    <property type="protein sequence ID" value="CAE7244876.1"/>
    <property type="molecule type" value="Genomic_DNA"/>
</dbReference>
<dbReference type="Gene3D" id="3.60.10.10">
    <property type="entry name" value="Endonuclease/exonuclease/phosphatase"/>
    <property type="match status" value="2"/>
</dbReference>
<keyword evidence="3" id="KW-1133">Transmembrane helix</keyword>
<organism evidence="5 6">
    <name type="scientific">Symbiodinium natans</name>
    <dbReference type="NCBI Taxonomy" id="878477"/>
    <lineage>
        <taxon>Eukaryota</taxon>
        <taxon>Sar</taxon>
        <taxon>Alveolata</taxon>
        <taxon>Dinophyceae</taxon>
        <taxon>Suessiales</taxon>
        <taxon>Symbiodiniaceae</taxon>
        <taxon>Symbiodinium</taxon>
    </lineage>
</organism>
<evidence type="ECO:0000259" key="4">
    <source>
        <dbReference type="Pfam" id="PF00078"/>
    </source>
</evidence>
<feature type="transmembrane region" description="Helical" evidence="3">
    <location>
        <begin position="1869"/>
        <end position="1891"/>
    </location>
</feature>
<dbReference type="SUPFAM" id="SSF56219">
    <property type="entry name" value="DNase I-like"/>
    <property type="match status" value="2"/>
</dbReference>
<feature type="region of interest" description="Disordered" evidence="2">
    <location>
        <begin position="2481"/>
        <end position="2504"/>
    </location>
</feature>
<dbReference type="PANTHER" id="PTHR19446">
    <property type="entry name" value="REVERSE TRANSCRIPTASES"/>
    <property type="match status" value="1"/>
</dbReference>
<name>A0A812LF01_9DINO</name>
<reference evidence="5" key="1">
    <citation type="submission" date="2021-02" db="EMBL/GenBank/DDBJ databases">
        <authorList>
            <person name="Dougan E. K."/>
            <person name="Rhodes N."/>
            <person name="Thang M."/>
            <person name="Chan C."/>
        </authorList>
    </citation>
    <scope>NUCLEOTIDE SEQUENCE</scope>
</reference>
<feature type="domain" description="Reverse transcriptase" evidence="4">
    <location>
        <begin position="2297"/>
        <end position="2446"/>
    </location>
</feature>
<evidence type="ECO:0000256" key="3">
    <source>
        <dbReference type="SAM" id="Phobius"/>
    </source>
</evidence>
<protein>
    <recommendedName>
        <fullName evidence="4">Reverse transcriptase domain-containing protein</fullName>
    </recommendedName>
</protein>
<keyword evidence="1" id="KW-0175">Coiled coil</keyword>
<gene>
    <name evidence="5" type="ORF">SNAT2548_LOCUS11500</name>
</gene>
<feature type="compositionally biased region" description="Basic and acidic residues" evidence="2">
    <location>
        <begin position="376"/>
        <end position="385"/>
    </location>
</feature>
<keyword evidence="3" id="KW-0812">Transmembrane</keyword>
<feature type="compositionally biased region" description="Polar residues" evidence="2">
    <location>
        <begin position="363"/>
        <end position="372"/>
    </location>
</feature>
<accession>A0A812LF01</accession>
<comment type="caution">
    <text evidence="5">The sequence shown here is derived from an EMBL/GenBank/DDBJ whole genome shotgun (WGS) entry which is preliminary data.</text>
</comment>
<feature type="compositionally biased region" description="Low complexity" evidence="2">
    <location>
        <begin position="1089"/>
        <end position="1100"/>
    </location>
</feature>
<feature type="transmembrane region" description="Helical" evidence="3">
    <location>
        <begin position="1903"/>
        <end position="1922"/>
    </location>
</feature>
<evidence type="ECO:0000313" key="6">
    <source>
        <dbReference type="Proteomes" id="UP000604046"/>
    </source>
</evidence>
<feature type="region of interest" description="Disordered" evidence="2">
    <location>
        <begin position="1078"/>
        <end position="1150"/>
    </location>
</feature>
<feature type="coiled-coil region" evidence="1">
    <location>
        <begin position="182"/>
        <end position="220"/>
    </location>
</feature>
<evidence type="ECO:0000256" key="2">
    <source>
        <dbReference type="SAM" id="MobiDB-lite"/>
    </source>
</evidence>
<feature type="region of interest" description="Disordered" evidence="2">
    <location>
        <begin position="357"/>
        <end position="400"/>
    </location>
</feature>